<reference evidence="6 7" key="1">
    <citation type="submission" date="2020-07" db="EMBL/GenBank/DDBJ databases">
        <title>Exploring microbial biodiversity for novel pathways involved in the catabolism of aromatic compounds derived from lignin.</title>
        <authorList>
            <person name="Elkins J."/>
        </authorList>
    </citation>
    <scope>NUCLEOTIDE SEQUENCE [LARGE SCALE GENOMIC DNA]</scope>
    <source>
        <strain evidence="6 7">H2C3C</strain>
    </source>
</reference>
<accession>A0A7Z0BAC9</accession>
<dbReference type="InterPro" id="IPR050330">
    <property type="entry name" value="Bact_OuterMem_StrucFunc"/>
</dbReference>
<feature type="domain" description="OmpA-like" evidence="5">
    <location>
        <begin position="176"/>
        <end position="290"/>
    </location>
</feature>
<dbReference type="InterPro" id="IPR006664">
    <property type="entry name" value="OMP_bac"/>
</dbReference>
<comment type="caution">
    <text evidence="6">The sequence shown here is derived from an EMBL/GenBank/DDBJ whole genome shotgun (WGS) entry which is preliminary data.</text>
</comment>
<dbReference type="GO" id="GO:0009279">
    <property type="term" value="C:cell outer membrane"/>
    <property type="evidence" value="ECO:0007669"/>
    <property type="project" value="UniProtKB-SubCell"/>
</dbReference>
<dbReference type="SUPFAM" id="SSF103088">
    <property type="entry name" value="OmpA-like"/>
    <property type="match status" value="1"/>
</dbReference>
<organism evidence="6 7">
    <name type="scientific">Paraburkholderia bryophila</name>
    <dbReference type="NCBI Taxonomy" id="420952"/>
    <lineage>
        <taxon>Bacteria</taxon>
        <taxon>Pseudomonadati</taxon>
        <taxon>Pseudomonadota</taxon>
        <taxon>Betaproteobacteria</taxon>
        <taxon>Burkholderiales</taxon>
        <taxon>Burkholderiaceae</taxon>
        <taxon>Paraburkholderia</taxon>
    </lineage>
</organism>
<sequence>MHSAAFDPASVPLSSTALPPFPYLDWPKGLAEGARFSDKFDFDRTYVIAGNQLRPVEGRIESRRFADADAQLTPFASQRNYATAIQALGGVKVNTVLPDNPALVAANGGDSGDLIVNKLGLKDYVGAYDAYLIRTPAKTVWITVTTSSNSTQVTAIEEKAMQQQVGFVTSDAMQSELNAKGHVALYINFDTDQASIKTDGLAAVDEIAKLLNKDTGLKLSVEGHTDNSGNGAHNKTLSQQRAEAVVSNLVSKGIDKTRLTAVGFGADQPIADNASDEGRAKNRRVELVKM</sequence>
<keyword evidence="2 4" id="KW-0472">Membrane</keyword>
<gene>
    <name evidence="6" type="ORF">GGD40_006800</name>
</gene>
<proteinExistence type="predicted"/>
<dbReference type="CDD" id="cd07185">
    <property type="entry name" value="OmpA_C-like"/>
    <property type="match status" value="1"/>
</dbReference>
<dbReference type="Pfam" id="PF00691">
    <property type="entry name" value="OmpA"/>
    <property type="match status" value="1"/>
</dbReference>
<dbReference type="PRINTS" id="PR01021">
    <property type="entry name" value="OMPADOMAIN"/>
</dbReference>
<dbReference type="InterPro" id="IPR006665">
    <property type="entry name" value="OmpA-like"/>
</dbReference>
<evidence type="ECO:0000256" key="2">
    <source>
        <dbReference type="ARBA" id="ARBA00023136"/>
    </source>
</evidence>
<keyword evidence="7" id="KW-1185">Reference proteome</keyword>
<evidence type="ECO:0000313" key="6">
    <source>
        <dbReference type="EMBL" id="NYH27229.1"/>
    </source>
</evidence>
<dbReference type="AlphaFoldDB" id="A0A7Z0BAC9"/>
<evidence type="ECO:0000313" key="7">
    <source>
        <dbReference type="Proteomes" id="UP000540929"/>
    </source>
</evidence>
<dbReference type="Gene3D" id="3.30.1330.60">
    <property type="entry name" value="OmpA-like domain"/>
    <property type="match status" value="1"/>
</dbReference>
<evidence type="ECO:0000256" key="4">
    <source>
        <dbReference type="PROSITE-ProRule" id="PRU00473"/>
    </source>
</evidence>
<evidence type="ECO:0000256" key="1">
    <source>
        <dbReference type="ARBA" id="ARBA00004442"/>
    </source>
</evidence>
<dbReference type="PANTHER" id="PTHR30329">
    <property type="entry name" value="STATOR ELEMENT OF FLAGELLAR MOTOR COMPLEX"/>
    <property type="match status" value="1"/>
</dbReference>
<dbReference type="Proteomes" id="UP000540929">
    <property type="component" value="Unassembled WGS sequence"/>
</dbReference>
<dbReference type="RefSeq" id="WP_179746545.1">
    <property type="nucleotide sequence ID" value="NZ_JACCAS010000002.1"/>
</dbReference>
<keyword evidence="3" id="KW-0998">Cell outer membrane</keyword>
<evidence type="ECO:0000256" key="3">
    <source>
        <dbReference type="ARBA" id="ARBA00023237"/>
    </source>
</evidence>
<dbReference type="InterPro" id="IPR036737">
    <property type="entry name" value="OmpA-like_sf"/>
</dbReference>
<protein>
    <submittedName>
        <fullName evidence="6">Outer membrane protein OmpA-like peptidoglycan-associated protein</fullName>
    </submittedName>
</protein>
<dbReference type="PANTHER" id="PTHR30329:SF21">
    <property type="entry name" value="LIPOPROTEIN YIAD-RELATED"/>
    <property type="match status" value="1"/>
</dbReference>
<comment type="subcellular location">
    <subcellularLocation>
        <location evidence="1">Cell outer membrane</location>
    </subcellularLocation>
</comment>
<name>A0A7Z0BAC9_9BURK</name>
<evidence type="ECO:0000259" key="5">
    <source>
        <dbReference type="PROSITE" id="PS51123"/>
    </source>
</evidence>
<dbReference type="PROSITE" id="PS51123">
    <property type="entry name" value="OMPA_2"/>
    <property type="match status" value="1"/>
</dbReference>
<dbReference type="EMBL" id="JACCAS010000002">
    <property type="protein sequence ID" value="NYH27229.1"/>
    <property type="molecule type" value="Genomic_DNA"/>
</dbReference>